<proteinExistence type="predicted"/>
<feature type="region of interest" description="Disordered" evidence="1">
    <location>
        <begin position="63"/>
        <end position="120"/>
    </location>
</feature>
<feature type="region of interest" description="Disordered" evidence="1">
    <location>
        <begin position="145"/>
        <end position="256"/>
    </location>
</feature>
<protein>
    <submittedName>
        <fullName evidence="2">Uncharacterized protein</fullName>
    </submittedName>
</protein>
<name>A0A6A6HS23_9PLEO</name>
<organism evidence="2 3">
    <name type="scientific">Trematosphaeria pertusa</name>
    <dbReference type="NCBI Taxonomy" id="390896"/>
    <lineage>
        <taxon>Eukaryota</taxon>
        <taxon>Fungi</taxon>
        <taxon>Dikarya</taxon>
        <taxon>Ascomycota</taxon>
        <taxon>Pezizomycotina</taxon>
        <taxon>Dothideomycetes</taxon>
        <taxon>Pleosporomycetidae</taxon>
        <taxon>Pleosporales</taxon>
        <taxon>Massarineae</taxon>
        <taxon>Trematosphaeriaceae</taxon>
        <taxon>Trematosphaeria</taxon>
    </lineage>
</organism>
<feature type="compositionally biased region" description="Polar residues" evidence="1">
    <location>
        <begin position="214"/>
        <end position="223"/>
    </location>
</feature>
<accession>A0A6A6HS23</accession>
<reference evidence="2" key="1">
    <citation type="journal article" date="2020" name="Stud. Mycol.">
        <title>101 Dothideomycetes genomes: a test case for predicting lifestyles and emergence of pathogens.</title>
        <authorList>
            <person name="Haridas S."/>
            <person name="Albert R."/>
            <person name="Binder M."/>
            <person name="Bloem J."/>
            <person name="Labutti K."/>
            <person name="Salamov A."/>
            <person name="Andreopoulos B."/>
            <person name="Baker S."/>
            <person name="Barry K."/>
            <person name="Bills G."/>
            <person name="Bluhm B."/>
            <person name="Cannon C."/>
            <person name="Castanera R."/>
            <person name="Culley D."/>
            <person name="Daum C."/>
            <person name="Ezra D."/>
            <person name="Gonzalez J."/>
            <person name="Henrissat B."/>
            <person name="Kuo A."/>
            <person name="Liang C."/>
            <person name="Lipzen A."/>
            <person name="Lutzoni F."/>
            <person name="Magnuson J."/>
            <person name="Mondo S."/>
            <person name="Nolan M."/>
            <person name="Ohm R."/>
            <person name="Pangilinan J."/>
            <person name="Park H.-J."/>
            <person name="Ramirez L."/>
            <person name="Alfaro M."/>
            <person name="Sun H."/>
            <person name="Tritt A."/>
            <person name="Yoshinaga Y."/>
            <person name="Zwiers L.-H."/>
            <person name="Turgeon B."/>
            <person name="Goodwin S."/>
            <person name="Spatafora J."/>
            <person name="Crous P."/>
            <person name="Grigoriev I."/>
        </authorList>
    </citation>
    <scope>NUCLEOTIDE SEQUENCE</scope>
    <source>
        <strain evidence="2">CBS 122368</strain>
    </source>
</reference>
<dbReference type="EMBL" id="ML987216">
    <property type="protein sequence ID" value="KAF2240608.1"/>
    <property type="molecule type" value="Genomic_DNA"/>
</dbReference>
<dbReference type="RefSeq" id="XP_033675612.1">
    <property type="nucleotide sequence ID" value="XM_033836067.1"/>
</dbReference>
<evidence type="ECO:0000256" key="1">
    <source>
        <dbReference type="SAM" id="MobiDB-lite"/>
    </source>
</evidence>
<evidence type="ECO:0000313" key="3">
    <source>
        <dbReference type="Proteomes" id="UP000800094"/>
    </source>
</evidence>
<evidence type="ECO:0000313" key="2">
    <source>
        <dbReference type="EMBL" id="KAF2240608.1"/>
    </source>
</evidence>
<gene>
    <name evidence="2" type="ORF">BU26DRAFT_611479</name>
</gene>
<sequence length="256" mass="26013">MASFVQNILWNSVEGFVEAGKRTAGGYAGDALIKAGDLVENSGRNIGDGLERRASNYSTAISGQTYQPSAKALPSTARKPSAVKRSNSSPASTKAVGPSSRTPLGANKYPGGKQVGSAAKKQITSGATGAKSAVGGGAKSAAATAKSSLPKAYPNNVPYGTKITPTSSSSSSYKPLYGGGGNSGPSAPEKKTAVKPGQPKPFNAGGQKDEKKQTTYPGTNTLPGQGGKAPVTAKKYKPMERMAPPAERGKMQHIAV</sequence>
<dbReference type="AlphaFoldDB" id="A0A6A6HS23"/>
<dbReference type="GeneID" id="54589397"/>
<dbReference type="Proteomes" id="UP000800094">
    <property type="component" value="Unassembled WGS sequence"/>
</dbReference>
<dbReference type="OrthoDB" id="3945698at2759"/>
<keyword evidence="3" id="KW-1185">Reference proteome</keyword>